<name>X5LRN4_9ADEN</name>
<sequence>MALSKLTADNPSSWSCGFECHVGIIWFSTLVVEDQRFPNYESRYLERLEHAVSTVTWDRSDSTEDHMHELDRHIFKSCYVIRGRRIGIGAKRYVLLKCVIRCNGIVYLSNQEKETYCRLLCQRLFGTYARLERDNHGFIQRASDRIFLRDDGFLLSNSHAIQMAFRSLCFTINKKAPITAETGGLWPLREGCNGHVRTFTLPQPVSGKAITLPVMVRSLVDDFIPPSPLRNIVKEGLCFAPACQNGLTPEKQEEWTVHLHTVEPYNLEGRRQPISLQNAARLAVYEACLKARRQKHNPRYSPYFRALYH</sequence>
<keyword evidence="2" id="KW-1185">Reference proteome</keyword>
<dbReference type="GeneID" id="19831554"/>
<evidence type="ECO:0000313" key="1">
    <source>
        <dbReference type="EMBL" id="CDO33919.1"/>
    </source>
</evidence>
<dbReference type="KEGG" id="vg:19831554"/>
<dbReference type="RefSeq" id="YP_009047118.1">
    <property type="nucleotide sequence ID" value="NC_024474.1"/>
</dbReference>
<dbReference type="OrthoDB" id="30444at10239"/>
<reference evidence="1 2" key="2">
    <citation type="journal article" date="2010" name="J. Virol. Methods">
        <title>Classification of fowl adenoviruses by use of phylogenetic analysis and high-resolution melting-curve analysis of the hexon L1 gene region.</title>
        <authorList>
            <person name="Marek A."/>
            <person name="Gunes A."/>
            <person name="Schulz E."/>
            <person name="Hess M."/>
        </authorList>
    </citation>
    <scope>NUCLEOTIDE SEQUENCE [LARGE SCALE GENOMIC DNA]</scope>
    <source>
        <strain evidence="1 2">IDA4</strain>
    </source>
</reference>
<reference evidence="1 2" key="3">
    <citation type="journal article" date="2014" name="Virology">
        <title>Complete genome sequences of pigeon adenovirus 1 and duck adenovirus 2 extend the number of species within the genus Aviadenovirus.</title>
        <authorList>
            <person name="Marek A."/>
            <person name="Kajan G.L."/>
            <person name="Kosiol C."/>
            <person name="Harrach B."/>
            <person name="Schlotterer C."/>
            <person name="Hess M."/>
        </authorList>
    </citation>
    <scope>NUCLEOTIDE SEQUENCE [LARGE SCALE GENOMIC DNA]</scope>
    <source>
        <strain evidence="1 2">IDA4</strain>
    </source>
</reference>
<organism evidence="1 2">
    <name type="scientific">Pigeon adenovirus 1</name>
    <dbReference type="NCBI Taxonomy" id="764030"/>
    <lineage>
        <taxon>Viruses</taxon>
        <taxon>Varidnaviria</taxon>
        <taxon>Bamfordvirae</taxon>
        <taxon>Preplasmiviricota</taxon>
        <taxon>Polisuviricotina</taxon>
        <taxon>Pharingeaviricetes</taxon>
        <taxon>Rowavirales</taxon>
        <taxon>Adenoviridae</taxon>
        <taxon>Aviadenovirus</taxon>
        <taxon>Aviadenovirus columbae</taxon>
        <taxon>Pigeon aviadenovirus A</taxon>
    </lineage>
</organism>
<dbReference type="EMBL" id="FN824512">
    <property type="protein sequence ID" value="CDO33919.1"/>
    <property type="molecule type" value="Genomic_DNA"/>
</dbReference>
<evidence type="ECO:0000313" key="2">
    <source>
        <dbReference type="Proteomes" id="UP000098205"/>
    </source>
</evidence>
<accession>X5LRN4</accession>
<dbReference type="Proteomes" id="UP000098205">
    <property type="component" value="Segment"/>
</dbReference>
<proteinExistence type="predicted"/>
<gene>
    <name evidence="1" type="primary">ORF8</name>
</gene>
<reference evidence="1 2" key="1">
    <citation type="journal article" date="1998" name="Avian Pathol.">
        <title>Growth analysis of adenoviruses isolated from pigeons in chicken cells and serological characterization of the isolates.</title>
        <authorList>
            <person name="Hess M."/>
            <person name="Prusas C."/>
            <person name="Monreal G."/>
        </authorList>
    </citation>
    <scope>NUCLEOTIDE SEQUENCE [LARGE SCALE GENOMIC DNA]</scope>
    <source>
        <strain evidence="1 2">IDA4</strain>
    </source>
</reference>
<protein>
    <submittedName>
        <fullName evidence="1">GAM-1</fullName>
    </submittedName>
</protein>